<dbReference type="PANTHER" id="PTHR38926:SF32">
    <property type="entry name" value="F-BOX DOMAIN-CONTAINING PROTEIN"/>
    <property type="match status" value="1"/>
</dbReference>
<dbReference type="SUPFAM" id="SSF52121">
    <property type="entry name" value="Lumazine synthase"/>
    <property type="match status" value="1"/>
</dbReference>
<proteinExistence type="predicted"/>
<comment type="caution">
    <text evidence="2">The sequence shown here is derived from an EMBL/GenBank/DDBJ whole genome shotgun (WGS) entry which is preliminary data.</text>
</comment>
<dbReference type="PROSITE" id="PS50181">
    <property type="entry name" value="FBOX"/>
    <property type="match status" value="1"/>
</dbReference>
<dbReference type="CDD" id="cd22164">
    <property type="entry name" value="F-box_AtSKIP19-like"/>
    <property type="match status" value="1"/>
</dbReference>
<dbReference type="SUPFAM" id="SSF52047">
    <property type="entry name" value="RNI-like"/>
    <property type="match status" value="1"/>
</dbReference>
<dbReference type="InterPro" id="IPR036047">
    <property type="entry name" value="F-box-like_dom_sf"/>
</dbReference>
<gene>
    <name evidence="2" type="ORF">HID58_015260</name>
</gene>
<dbReference type="Gene3D" id="1.20.1280.50">
    <property type="match status" value="1"/>
</dbReference>
<dbReference type="InterPro" id="IPR032675">
    <property type="entry name" value="LRR_dom_sf"/>
</dbReference>
<dbReference type="PANTHER" id="PTHR38926">
    <property type="entry name" value="F-BOX DOMAIN CONTAINING PROTEIN, EXPRESSED"/>
    <property type="match status" value="1"/>
</dbReference>
<name>A0ABQ8DJQ9_BRANA</name>
<dbReference type="SMART" id="SM00256">
    <property type="entry name" value="FBOX"/>
    <property type="match status" value="1"/>
</dbReference>
<dbReference type="SUPFAM" id="SSF81383">
    <property type="entry name" value="F-box domain"/>
    <property type="match status" value="1"/>
</dbReference>
<evidence type="ECO:0000313" key="3">
    <source>
        <dbReference type="Proteomes" id="UP000824890"/>
    </source>
</evidence>
<dbReference type="InterPro" id="IPR036467">
    <property type="entry name" value="LS/RS_sf"/>
</dbReference>
<evidence type="ECO:0000259" key="1">
    <source>
        <dbReference type="PROSITE" id="PS50181"/>
    </source>
</evidence>
<dbReference type="EMBL" id="JAGKQM010000004">
    <property type="protein sequence ID" value="KAH0929533.1"/>
    <property type="molecule type" value="Genomic_DNA"/>
</dbReference>
<evidence type="ECO:0000313" key="2">
    <source>
        <dbReference type="EMBL" id="KAH0929533.1"/>
    </source>
</evidence>
<organism evidence="2 3">
    <name type="scientific">Brassica napus</name>
    <name type="common">Rape</name>
    <dbReference type="NCBI Taxonomy" id="3708"/>
    <lineage>
        <taxon>Eukaryota</taxon>
        <taxon>Viridiplantae</taxon>
        <taxon>Streptophyta</taxon>
        <taxon>Embryophyta</taxon>
        <taxon>Tracheophyta</taxon>
        <taxon>Spermatophyta</taxon>
        <taxon>Magnoliopsida</taxon>
        <taxon>eudicotyledons</taxon>
        <taxon>Gunneridae</taxon>
        <taxon>Pentapetalae</taxon>
        <taxon>rosids</taxon>
        <taxon>malvids</taxon>
        <taxon>Brassicales</taxon>
        <taxon>Brassicaceae</taxon>
        <taxon>Brassiceae</taxon>
        <taxon>Brassica</taxon>
    </lineage>
</organism>
<sequence length="348" mass="38747">MKNAKLINWAELPSELIYSILHRLSVPDRLGNARHVCRSWRRVCQDPLMWRKIEMRDMGEYNEAKDYYHAAEAMCRRAVDLSQGGLLEINIEYVGTDSLLAYIADRSSNLKQLVLTECNGITDVGLLGAVMKLKLLEHLELSYFYFMELDLESIGLSCPLLKTLKLNNVGCYYLEDESDDDALAIAKTMPGLHHLQLVGNRVRGGVFLLRRFSLLSLARKFSPGWNLQSDDGTKRRDEAAEEKASGSESGLDCIDGDPVKGFASPLIVEKELRSSFVVARFNEVVTKLLLEGAIDAIEANEDDLGLKASLFGNGSASRTALSPKLSQIKAIIKPGDVTFFSHTKLSLM</sequence>
<protein>
    <recommendedName>
        <fullName evidence="1">F-box domain-containing protein</fullName>
    </recommendedName>
</protein>
<dbReference type="Gene3D" id="3.80.10.10">
    <property type="entry name" value="Ribonuclease Inhibitor"/>
    <property type="match status" value="1"/>
</dbReference>
<dbReference type="InterPro" id="IPR001810">
    <property type="entry name" value="F-box_dom"/>
</dbReference>
<accession>A0ABQ8DJQ9</accession>
<keyword evidence="3" id="KW-1185">Reference proteome</keyword>
<dbReference type="Proteomes" id="UP000824890">
    <property type="component" value="Unassembled WGS sequence"/>
</dbReference>
<feature type="domain" description="F-box" evidence="1">
    <location>
        <begin position="6"/>
        <end position="53"/>
    </location>
</feature>
<reference evidence="2 3" key="1">
    <citation type="submission" date="2021-05" db="EMBL/GenBank/DDBJ databases">
        <title>Genome Assembly of Synthetic Allotetraploid Brassica napus Reveals Homoeologous Exchanges between Subgenomes.</title>
        <authorList>
            <person name="Davis J.T."/>
        </authorList>
    </citation>
    <scope>NUCLEOTIDE SEQUENCE [LARGE SCALE GENOMIC DNA]</scope>
    <source>
        <strain evidence="3">cv. Da-Ae</strain>
        <tissue evidence="2">Seedling</tissue>
    </source>
</reference>
<dbReference type="Pfam" id="PF12937">
    <property type="entry name" value="F-box-like"/>
    <property type="match status" value="1"/>
</dbReference>